<dbReference type="EMBL" id="JACHWR010000003">
    <property type="protein sequence ID" value="MBB3044206.1"/>
    <property type="molecule type" value="Genomic_DNA"/>
</dbReference>
<dbReference type="PANTHER" id="PTHR43818">
    <property type="entry name" value="BCDNA.GH03377"/>
    <property type="match status" value="1"/>
</dbReference>
<dbReference type="Proteomes" id="UP000589626">
    <property type="component" value="Unassembled WGS sequence"/>
</dbReference>
<dbReference type="GO" id="GO:0016491">
    <property type="term" value="F:oxidoreductase activity"/>
    <property type="evidence" value="ECO:0007669"/>
    <property type="project" value="UniProtKB-KW"/>
</dbReference>
<dbReference type="SUPFAM" id="SSF55347">
    <property type="entry name" value="Glyceraldehyde-3-phosphate dehydrogenase-like, C-terminal domain"/>
    <property type="match status" value="1"/>
</dbReference>
<evidence type="ECO:0000313" key="4">
    <source>
        <dbReference type="EMBL" id="MBB3044206.1"/>
    </source>
</evidence>
<feature type="domain" description="Gfo/Idh/MocA-like oxidoreductase N-terminal" evidence="2">
    <location>
        <begin position="10"/>
        <end position="123"/>
    </location>
</feature>
<dbReference type="Pfam" id="PF22725">
    <property type="entry name" value="GFO_IDH_MocA_C3"/>
    <property type="match status" value="1"/>
</dbReference>
<accession>A0A7W4Z3U5</accession>
<dbReference type="SUPFAM" id="SSF51735">
    <property type="entry name" value="NAD(P)-binding Rossmann-fold domains"/>
    <property type="match status" value="1"/>
</dbReference>
<proteinExistence type="predicted"/>
<dbReference type="Pfam" id="PF01408">
    <property type="entry name" value="GFO_IDH_MocA"/>
    <property type="match status" value="1"/>
</dbReference>
<dbReference type="PANTHER" id="PTHR43818:SF11">
    <property type="entry name" value="BCDNA.GH03377"/>
    <property type="match status" value="1"/>
</dbReference>
<dbReference type="InterPro" id="IPR036291">
    <property type="entry name" value="NAD(P)-bd_dom_sf"/>
</dbReference>
<keyword evidence="1" id="KW-0560">Oxidoreductase</keyword>
<evidence type="ECO:0000256" key="1">
    <source>
        <dbReference type="ARBA" id="ARBA00023002"/>
    </source>
</evidence>
<organism evidence="4 5">
    <name type="scientific">Nocardioides soli</name>
    <dbReference type="NCBI Taxonomy" id="1036020"/>
    <lineage>
        <taxon>Bacteria</taxon>
        <taxon>Bacillati</taxon>
        <taxon>Actinomycetota</taxon>
        <taxon>Actinomycetes</taxon>
        <taxon>Propionibacteriales</taxon>
        <taxon>Nocardioidaceae</taxon>
        <taxon>Nocardioides</taxon>
    </lineage>
</organism>
<dbReference type="InterPro" id="IPR050463">
    <property type="entry name" value="Gfo/Idh/MocA_oxidrdct_glycsds"/>
</dbReference>
<dbReference type="RefSeq" id="WP_183594100.1">
    <property type="nucleotide sequence ID" value="NZ_JACHWR010000003.1"/>
</dbReference>
<keyword evidence="5" id="KW-1185">Reference proteome</keyword>
<sequence length="342" mass="36534">MSPNAPFEPLRCAVVGLGSIGRDHAAILDALPETELVVGCDLDPTRRAVLPAEVPFVTEADAVLDRDDVDAVWVCTPQHLHRDLTVAALERGLHVFSEKPIAHSLADADAMIRAAERCSEAVLVVGHTLRFHPDFVVAMEAVAAGQVGVPIQLSARWNTGDHEGTVISGRTTVPLEMAIHDVDILRQIAGEVRSVFAVASTISPCGPGPDAVAGTLEFESGAVASLDHSWIMPSTTGMFSDHRLAVFGDRGTVYVETRPTPAQIFGPDGPAFPNTAYRQANPLIPGGALATADRHFVRTVKHGAPWPLTLADARAALAIALAMDRSIVERRPVEMREIEGER</sequence>
<name>A0A7W4Z3U5_9ACTN</name>
<evidence type="ECO:0000313" key="5">
    <source>
        <dbReference type="Proteomes" id="UP000589626"/>
    </source>
</evidence>
<dbReference type="InterPro" id="IPR000683">
    <property type="entry name" value="Gfo/Idh/MocA-like_OxRdtase_N"/>
</dbReference>
<dbReference type="Gene3D" id="3.30.360.10">
    <property type="entry name" value="Dihydrodipicolinate Reductase, domain 2"/>
    <property type="match status" value="1"/>
</dbReference>
<dbReference type="GO" id="GO:0000166">
    <property type="term" value="F:nucleotide binding"/>
    <property type="evidence" value="ECO:0007669"/>
    <property type="project" value="InterPro"/>
</dbReference>
<evidence type="ECO:0000259" key="2">
    <source>
        <dbReference type="Pfam" id="PF01408"/>
    </source>
</evidence>
<dbReference type="InterPro" id="IPR055170">
    <property type="entry name" value="GFO_IDH_MocA-like_dom"/>
</dbReference>
<dbReference type="AlphaFoldDB" id="A0A7W4Z3U5"/>
<evidence type="ECO:0000259" key="3">
    <source>
        <dbReference type="Pfam" id="PF22725"/>
    </source>
</evidence>
<feature type="domain" description="GFO/IDH/MocA-like oxidoreductase" evidence="3">
    <location>
        <begin position="138"/>
        <end position="253"/>
    </location>
</feature>
<dbReference type="Gene3D" id="3.40.50.720">
    <property type="entry name" value="NAD(P)-binding Rossmann-like Domain"/>
    <property type="match status" value="1"/>
</dbReference>
<gene>
    <name evidence="4" type="ORF">FHU40_004043</name>
</gene>
<protein>
    <submittedName>
        <fullName evidence="4">Putative dehydrogenase</fullName>
    </submittedName>
</protein>
<comment type="caution">
    <text evidence="4">The sequence shown here is derived from an EMBL/GenBank/DDBJ whole genome shotgun (WGS) entry which is preliminary data.</text>
</comment>
<reference evidence="4 5" key="1">
    <citation type="submission" date="2020-08" db="EMBL/GenBank/DDBJ databases">
        <title>Sequencing the genomes of 1000 actinobacteria strains.</title>
        <authorList>
            <person name="Klenk H.-P."/>
        </authorList>
    </citation>
    <scope>NUCLEOTIDE SEQUENCE [LARGE SCALE GENOMIC DNA]</scope>
    <source>
        <strain evidence="4 5">DSM 105498</strain>
    </source>
</reference>